<evidence type="ECO:0000313" key="9">
    <source>
        <dbReference type="EMBL" id="KAK8090343.1"/>
    </source>
</evidence>
<keyword evidence="5 6" id="KW-0326">Glycosidase</keyword>
<evidence type="ECO:0000256" key="4">
    <source>
        <dbReference type="ARBA" id="ARBA00022801"/>
    </source>
</evidence>
<evidence type="ECO:0000256" key="6">
    <source>
        <dbReference type="RuleBase" id="RU361153"/>
    </source>
</evidence>
<evidence type="ECO:0000256" key="5">
    <source>
        <dbReference type="ARBA" id="ARBA00023295"/>
    </source>
</evidence>
<dbReference type="PANTHER" id="PTHR34142">
    <property type="entry name" value="ENDO-BETA-1,4-GLUCANASE A"/>
    <property type="match status" value="1"/>
</dbReference>
<evidence type="ECO:0000256" key="1">
    <source>
        <dbReference type="ARBA" id="ARBA00000966"/>
    </source>
</evidence>
<dbReference type="Pfam" id="PF00150">
    <property type="entry name" value="Cellulase"/>
    <property type="match status" value="1"/>
</dbReference>
<dbReference type="EMBL" id="JAQQWN010000004">
    <property type="protein sequence ID" value="KAK8090343.1"/>
    <property type="molecule type" value="Genomic_DNA"/>
</dbReference>
<feature type="compositionally biased region" description="Basic and acidic residues" evidence="7">
    <location>
        <begin position="355"/>
        <end position="364"/>
    </location>
</feature>
<keyword evidence="10" id="KW-1185">Reference proteome</keyword>
<dbReference type="GeneID" id="92042679"/>
<protein>
    <recommendedName>
        <fullName evidence="3">cellulase</fullName>
        <ecNumber evidence="3">3.2.1.4</ecNumber>
    </recommendedName>
</protein>
<feature type="region of interest" description="Disordered" evidence="7">
    <location>
        <begin position="395"/>
        <end position="416"/>
    </location>
</feature>
<dbReference type="InterPro" id="IPR017853">
    <property type="entry name" value="GH"/>
</dbReference>
<evidence type="ECO:0000313" key="10">
    <source>
        <dbReference type="Proteomes" id="UP001433268"/>
    </source>
</evidence>
<comment type="catalytic activity">
    <reaction evidence="1">
        <text>Endohydrolysis of (1-&gt;4)-beta-D-glucosidic linkages in cellulose, lichenin and cereal beta-D-glucans.</text>
        <dbReference type="EC" id="3.2.1.4"/>
    </reaction>
</comment>
<evidence type="ECO:0000259" key="8">
    <source>
        <dbReference type="Pfam" id="PF00150"/>
    </source>
</evidence>
<sequence length="489" mass="51621">MALAKVQYLDANVKKGVSIAGGDFGCQTDGTCALSSAQLPGDGADQMKHFVGDLGMNMMRLPISWQFLVNNQLGGDLDTNNLGKYDQMVQSCLKTGAHCMIDIHNFARWNGGVIGQGGPSDDQFVSLWTQLATKYAKNDKVAFELMNEPHDLDVNIWAQTCQKVVTAIRQAGATSQMILLPGTNFDSAATLVSSGSATALMGIQNPDGTTNNLVLDIHKYLDEDNSGTHKECVTDNVEEFKALAKFLRDNGRKGLVSESGASGAASCLKAFCSQNNFINANSDVFVGFVGWAAGSFDASYVMGLTPTKQNGKLVDNQLMMQSDPDPEAVRADADFPVARQHHGAWALDRPLPRQGDADGQRGDDPAADGGADGGLEVQHAADRFVHGDVHHVAHLGHDDHDATVQRDGGAARDAEPDLPAARAQPAGVGADALAQGAGAGWVVPSWGIGGYGWGDGDDSGKRPGVYGNAGRYAVIVGGLNLRFACGCRY</sequence>
<feature type="compositionally biased region" description="Basic and acidic residues" evidence="7">
    <location>
        <begin position="395"/>
        <end position="415"/>
    </location>
</feature>
<dbReference type="EC" id="3.2.1.4" evidence="3"/>
<dbReference type="InterPro" id="IPR001547">
    <property type="entry name" value="Glyco_hydro_5"/>
</dbReference>
<name>A0ABR1X4M3_9PEZI</name>
<evidence type="ECO:0000256" key="3">
    <source>
        <dbReference type="ARBA" id="ARBA00012601"/>
    </source>
</evidence>
<gene>
    <name evidence="9" type="ORF">PG997_005304</name>
</gene>
<keyword evidence="4 6" id="KW-0378">Hydrolase</keyword>
<comment type="caution">
    <text evidence="9">The sequence shown here is derived from an EMBL/GenBank/DDBJ whole genome shotgun (WGS) entry which is preliminary data.</text>
</comment>
<dbReference type="RefSeq" id="XP_066673237.1">
    <property type="nucleotide sequence ID" value="XM_066809619.1"/>
</dbReference>
<comment type="similarity">
    <text evidence="2 6">Belongs to the glycosyl hydrolase 5 (cellulase A) family.</text>
</comment>
<dbReference type="Gene3D" id="3.20.20.80">
    <property type="entry name" value="Glycosidases"/>
    <property type="match status" value="1"/>
</dbReference>
<dbReference type="PANTHER" id="PTHR34142:SF5">
    <property type="entry name" value="CBM1 DOMAIN-CONTAINING PROTEIN"/>
    <property type="match status" value="1"/>
</dbReference>
<evidence type="ECO:0000256" key="7">
    <source>
        <dbReference type="SAM" id="MobiDB-lite"/>
    </source>
</evidence>
<dbReference type="PROSITE" id="PS00659">
    <property type="entry name" value="GLYCOSYL_HYDROL_F5"/>
    <property type="match status" value="1"/>
</dbReference>
<dbReference type="SUPFAM" id="SSF51445">
    <property type="entry name" value="(Trans)glycosidases"/>
    <property type="match status" value="1"/>
</dbReference>
<feature type="region of interest" description="Disordered" evidence="7">
    <location>
        <begin position="342"/>
        <end position="374"/>
    </location>
</feature>
<evidence type="ECO:0000256" key="2">
    <source>
        <dbReference type="ARBA" id="ARBA00005641"/>
    </source>
</evidence>
<organism evidence="9 10">
    <name type="scientific">Apiospora hydei</name>
    <dbReference type="NCBI Taxonomy" id="1337664"/>
    <lineage>
        <taxon>Eukaryota</taxon>
        <taxon>Fungi</taxon>
        <taxon>Dikarya</taxon>
        <taxon>Ascomycota</taxon>
        <taxon>Pezizomycotina</taxon>
        <taxon>Sordariomycetes</taxon>
        <taxon>Xylariomycetidae</taxon>
        <taxon>Amphisphaeriales</taxon>
        <taxon>Apiosporaceae</taxon>
        <taxon>Apiospora</taxon>
    </lineage>
</organism>
<accession>A0ABR1X4M3</accession>
<dbReference type="GO" id="GO:0016787">
    <property type="term" value="F:hydrolase activity"/>
    <property type="evidence" value="ECO:0007669"/>
    <property type="project" value="UniProtKB-KW"/>
</dbReference>
<proteinExistence type="inferred from homology"/>
<reference evidence="9 10" key="1">
    <citation type="submission" date="2023-01" db="EMBL/GenBank/DDBJ databases">
        <title>Analysis of 21 Apiospora genomes using comparative genomics revels a genus with tremendous synthesis potential of carbohydrate active enzymes and secondary metabolites.</title>
        <authorList>
            <person name="Sorensen T."/>
        </authorList>
    </citation>
    <scope>NUCLEOTIDE SEQUENCE [LARGE SCALE GENOMIC DNA]</scope>
    <source>
        <strain evidence="9 10">CBS 114990</strain>
    </source>
</reference>
<feature type="domain" description="Glycoside hydrolase family 5" evidence="8">
    <location>
        <begin position="43"/>
        <end position="293"/>
    </location>
</feature>
<dbReference type="Proteomes" id="UP001433268">
    <property type="component" value="Unassembled WGS sequence"/>
</dbReference>
<dbReference type="InterPro" id="IPR018087">
    <property type="entry name" value="Glyco_hydro_5_CS"/>
</dbReference>